<keyword evidence="2" id="KW-1185">Reference proteome</keyword>
<reference evidence="1 2" key="1">
    <citation type="submission" date="2019-05" db="EMBL/GenBank/DDBJ databases">
        <title>Another draft genome of Portunus trituberculatus and its Hox gene families provides insights of decapod evolution.</title>
        <authorList>
            <person name="Jeong J.-H."/>
            <person name="Song I."/>
            <person name="Kim S."/>
            <person name="Choi T."/>
            <person name="Kim D."/>
            <person name="Ryu S."/>
            <person name="Kim W."/>
        </authorList>
    </citation>
    <scope>NUCLEOTIDE SEQUENCE [LARGE SCALE GENOMIC DNA]</scope>
    <source>
        <tissue evidence="1">Muscle</tissue>
    </source>
</reference>
<name>A0A5B7G783_PORTR</name>
<dbReference type="Proteomes" id="UP000324222">
    <property type="component" value="Unassembled WGS sequence"/>
</dbReference>
<dbReference type="AlphaFoldDB" id="A0A5B7G783"/>
<evidence type="ECO:0000313" key="1">
    <source>
        <dbReference type="EMBL" id="MPC53275.1"/>
    </source>
</evidence>
<sequence length="123" mass="13476">MRGRVSSARRKAARPASTGVRGAARAFLRRATNHHQHIVSLIFHKLQRSLPLPHPHACPSFPSLIVTPAPHSPSLSFTPPPHPYPIPLTLTPYPRSSPSNYPSFLPISLTPSPHSSLLRLHNG</sequence>
<comment type="caution">
    <text evidence="1">The sequence shown here is derived from an EMBL/GenBank/DDBJ whole genome shotgun (WGS) entry which is preliminary data.</text>
</comment>
<gene>
    <name evidence="1" type="ORF">E2C01_047164</name>
</gene>
<evidence type="ECO:0000313" key="2">
    <source>
        <dbReference type="Proteomes" id="UP000324222"/>
    </source>
</evidence>
<organism evidence="1 2">
    <name type="scientific">Portunus trituberculatus</name>
    <name type="common">Swimming crab</name>
    <name type="synonym">Neptunus trituberculatus</name>
    <dbReference type="NCBI Taxonomy" id="210409"/>
    <lineage>
        <taxon>Eukaryota</taxon>
        <taxon>Metazoa</taxon>
        <taxon>Ecdysozoa</taxon>
        <taxon>Arthropoda</taxon>
        <taxon>Crustacea</taxon>
        <taxon>Multicrustacea</taxon>
        <taxon>Malacostraca</taxon>
        <taxon>Eumalacostraca</taxon>
        <taxon>Eucarida</taxon>
        <taxon>Decapoda</taxon>
        <taxon>Pleocyemata</taxon>
        <taxon>Brachyura</taxon>
        <taxon>Eubrachyura</taxon>
        <taxon>Portunoidea</taxon>
        <taxon>Portunidae</taxon>
        <taxon>Portuninae</taxon>
        <taxon>Portunus</taxon>
    </lineage>
</organism>
<accession>A0A5B7G783</accession>
<proteinExistence type="predicted"/>
<protein>
    <submittedName>
        <fullName evidence="1">Uncharacterized protein</fullName>
    </submittedName>
</protein>
<dbReference type="EMBL" id="VSRR010011503">
    <property type="protein sequence ID" value="MPC53275.1"/>
    <property type="molecule type" value="Genomic_DNA"/>
</dbReference>